<gene>
    <name evidence="13" type="ORF">DNTS_021516</name>
</gene>
<feature type="transmembrane region" description="Helical" evidence="11">
    <location>
        <begin position="42"/>
        <end position="66"/>
    </location>
</feature>
<evidence type="ECO:0000256" key="3">
    <source>
        <dbReference type="ARBA" id="ARBA00022692"/>
    </source>
</evidence>
<comment type="similarity">
    <text evidence="11">Belongs to the G-protein coupled receptor 1 family.</text>
</comment>
<keyword evidence="2 11" id="KW-1003">Cell membrane</keyword>
<dbReference type="Pfam" id="PF00001">
    <property type="entry name" value="7tm_1"/>
    <property type="match status" value="1"/>
</dbReference>
<evidence type="ECO:0000256" key="10">
    <source>
        <dbReference type="ARBA" id="ARBA00023224"/>
    </source>
</evidence>
<evidence type="ECO:0000256" key="8">
    <source>
        <dbReference type="ARBA" id="ARBA00023170"/>
    </source>
</evidence>
<evidence type="ECO:0000259" key="12">
    <source>
        <dbReference type="PROSITE" id="PS50262"/>
    </source>
</evidence>
<dbReference type="InterPro" id="IPR017452">
    <property type="entry name" value="GPCR_Rhodpsn_7TM"/>
</dbReference>
<dbReference type="PANTHER" id="PTHR24246">
    <property type="entry name" value="OLFACTORY RECEPTOR AND ADENOSINE RECEPTOR"/>
    <property type="match status" value="1"/>
</dbReference>
<evidence type="ECO:0000256" key="5">
    <source>
        <dbReference type="ARBA" id="ARBA00023040"/>
    </source>
</evidence>
<keyword evidence="14" id="KW-1185">Reference proteome</keyword>
<feature type="domain" description="G-protein coupled receptors family 1 profile" evidence="12">
    <location>
        <begin position="23"/>
        <end position="275"/>
    </location>
</feature>
<keyword evidence="7 11" id="KW-1015">Disulfide bond</keyword>
<dbReference type="Proteomes" id="UP000316079">
    <property type="component" value="Unassembled WGS sequence"/>
</dbReference>
<comment type="caution">
    <text evidence="13">The sequence shown here is derived from an EMBL/GenBank/DDBJ whole genome shotgun (WGS) entry which is preliminary data.</text>
</comment>
<dbReference type="InterPro" id="IPR001634">
    <property type="entry name" value="Adenosn_rcpt"/>
</dbReference>
<evidence type="ECO:0000256" key="6">
    <source>
        <dbReference type="ARBA" id="ARBA00023136"/>
    </source>
</evidence>
<keyword evidence="5 11" id="KW-0297">G-protein coupled receptor</keyword>
<evidence type="ECO:0000256" key="7">
    <source>
        <dbReference type="ARBA" id="ARBA00023157"/>
    </source>
</evidence>
<feature type="transmembrane region" description="Helical" evidence="11">
    <location>
        <begin position="163"/>
        <end position="192"/>
    </location>
</feature>
<feature type="transmembrane region" description="Helical" evidence="11">
    <location>
        <begin position="6"/>
        <end position="30"/>
    </location>
</feature>
<comment type="subcellular location">
    <subcellularLocation>
        <location evidence="1 11">Cell membrane</location>
        <topology evidence="1 11">Multi-pass membrane protein</topology>
    </subcellularLocation>
</comment>
<dbReference type="SUPFAM" id="SSF81321">
    <property type="entry name" value="Family A G protein-coupled receptor-like"/>
    <property type="match status" value="1"/>
</dbReference>
<keyword evidence="9 11" id="KW-0325">Glycoprotein</keyword>
<keyword evidence="8 11" id="KW-0675">Receptor</keyword>
<reference evidence="13 14" key="1">
    <citation type="journal article" date="2019" name="Sci. Data">
        <title>Hybrid genome assembly and annotation of Danionella translucida.</title>
        <authorList>
            <person name="Kadobianskyi M."/>
            <person name="Schulze L."/>
            <person name="Schuelke M."/>
            <person name="Judkewitz B."/>
        </authorList>
    </citation>
    <scope>NUCLEOTIDE SEQUENCE [LARGE SCALE GENOMIC DNA]</scope>
    <source>
        <strain evidence="13 14">Bolton</strain>
    </source>
</reference>
<dbReference type="PROSITE" id="PS00237">
    <property type="entry name" value="G_PROTEIN_RECEP_F1_1"/>
    <property type="match status" value="1"/>
</dbReference>
<keyword evidence="4 11" id="KW-1133">Transmembrane helix</keyword>
<keyword evidence="10 11" id="KW-0807">Transducer</keyword>
<evidence type="ECO:0000256" key="1">
    <source>
        <dbReference type="ARBA" id="ARBA00004651"/>
    </source>
</evidence>
<dbReference type="AlphaFoldDB" id="A0A553QI77"/>
<feature type="transmembrane region" description="Helical" evidence="11">
    <location>
        <begin position="255"/>
        <end position="277"/>
    </location>
</feature>
<dbReference type="STRING" id="623744.A0A553QI77"/>
<keyword evidence="6 11" id="KW-0472">Membrane</keyword>
<dbReference type="PRINTS" id="PR00237">
    <property type="entry name" value="GPCRRHODOPSN"/>
</dbReference>
<keyword evidence="3 11" id="KW-0812">Transmembrane</keyword>
<dbReference type="GO" id="GO:0001609">
    <property type="term" value="F:G protein-coupled adenosine receptor activity"/>
    <property type="evidence" value="ECO:0007669"/>
    <property type="project" value="UniProtKB-UniRule"/>
</dbReference>
<evidence type="ECO:0000313" key="13">
    <source>
        <dbReference type="EMBL" id="TRY89624.1"/>
    </source>
</evidence>
<dbReference type="EMBL" id="SRMA01025949">
    <property type="protein sequence ID" value="TRY89624.1"/>
    <property type="molecule type" value="Genomic_DNA"/>
</dbReference>
<evidence type="ECO:0000256" key="2">
    <source>
        <dbReference type="ARBA" id="ARBA00022475"/>
    </source>
</evidence>
<sequence>MAEAETVVYTLLEVVLALGCSTGNLLVVLAVCTSRALRETTFCFVVSLAVADLLVGCVVIPLALLVDGRIGMSFHSCLFISCVVIVVTQVSVHSLLAIAVDRYLRVYNPLRYRKAVKKQHLWVAVTVCWISATLLGLLPMFGWHKKNPTTPQNSTMICKFMDVISMSYMVNFVFFACVIPPIIIMTLLYLHLFIIISKQLKKGIGCATETRSFYYKERKLANSLSLVLALFAVSWVPLHIMNALFHYRIARIPKVAFHIGILLLHANSAANPIVYAFKVPKIRMAYKRLLRRLTCSEMKAEPASQTMDNNVSTNSNSNACGIVKKGQQVVFDISQESISAI</sequence>
<dbReference type="PROSITE" id="PS50262">
    <property type="entry name" value="G_PROTEIN_RECEP_F1_2"/>
    <property type="match status" value="1"/>
</dbReference>
<dbReference type="PANTHER" id="PTHR24246:SF54">
    <property type="entry name" value="ADENOSINE RECEPTOR A1-RELATED"/>
    <property type="match status" value="1"/>
</dbReference>
<accession>A0A553QI77</accession>
<evidence type="ECO:0000256" key="11">
    <source>
        <dbReference type="RuleBase" id="RU201114"/>
    </source>
</evidence>
<dbReference type="GO" id="GO:0045202">
    <property type="term" value="C:synapse"/>
    <property type="evidence" value="ECO:0007669"/>
    <property type="project" value="TreeGrafter"/>
</dbReference>
<dbReference type="GO" id="GO:0005886">
    <property type="term" value="C:plasma membrane"/>
    <property type="evidence" value="ECO:0007669"/>
    <property type="project" value="UniProtKB-SubCell"/>
</dbReference>
<feature type="transmembrane region" description="Helical" evidence="11">
    <location>
        <begin position="220"/>
        <end position="240"/>
    </location>
</feature>
<name>A0A553QI77_9TELE</name>
<evidence type="ECO:0000256" key="4">
    <source>
        <dbReference type="ARBA" id="ARBA00022989"/>
    </source>
</evidence>
<dbReference type="GO" id="GO:0030425">
    <property type="term" value="C:dendrite"/>
    <property type="evidence" value="ECO:0007669"/>
    <property type="project" value="TreeGrafter"/>
</dbReference>
<evidence type="ECO:0000313" key="14">
    <source>
        <dbReference type="Proteomes" id="UP000316079"/>
    </source>
</evidence>
<dbReference type="InterPro" id="IPR000276">
    <property type="entry name" value="GPCR_Rhodpsn"/>
</dbReference>
<protein>
    <recommendedName>
        <fullName evidence="12">G-protein coupled receptors family 1 profile domain-containing protein</fullName>
    </recommendedName>
</protein>
<feature type="transmembrane region" description="Helical" evidence="11">
    <location>
        <begin position="78"/>
        <end position="100"/>
    </location>
</feature>
<dbReference type="SMART" id="SM01381">
    <property type="entry name" value="7TM_GPCR_Srsx"/>
    <property type="match status" value="1"/>
</dbReference>
<feature type="transmembrane region" description="Helical" evidence="11">
    <location>
        <begin position="121"/>
        <end position="143"/>
    </location>
</feature>
<dbReference type="OrthoDB" id="9445642at2759"/>
<dbReference type="Gene3D" id="1.20.1070.10">
    <property type="entry name" value="Rhodopsin 7-helix transmembrane proteins"/>
    <property type="match status" value="1"/>
</dbReference>
<proteinExistence type="inferred from homology"/>
<evidence type="ECO:0000256" key="9">
    <source>
        <dbReference type="ARBA" id="ARBA00023180"/>
    </source>
</evidence>
<organism evidence="13 14">
    <name type="scientific">Danionella cerebrum</name>
    <dbReference type="NCBI Taxonomy" id="2873325"/>
    <lineage>
        <taxon>Eukaryota</taxon>
        <taxon>Metazoa</taxon>
        <taxon>Chordata</taxon>
        <taxon>Craniata</taxon>
        <taxon>Vertebrata</taxon>
        <taxon>Euteleostomi</taxon>
        <taxon>Actinopterygii</taxon>
        <taxon>Neopterygii</taxon>
        <taxon>Teleostei</taxon>
        <taxon>Ostariophysi</taxon>
        <taxon>Cypriniformes</taxon>
        <taxon>Danionidae</taxon>
        <taxon>Danioninae</taxon>
        <taxon>Danionella</taxon>
    </lineage>
</organism>
<dbReference type="PRINTS" id="PR00424">
    <property type="entry name" value="ADENOSINER"/>
</dbReference>